<dbReference type="eggNOG" id="ENOG502RYCX">
    <property type="taxonomic scope" value="Eukaryota"/>
</dbReference>
<dbReference type="InParanoid" id="M1AXC4"/>
<proteinExistence type="predicted"/>
<dbReference type="PANTHER" id="PTHR33785">
    <property type="entry name" value="OS06G0550800 PROTEIN"/>
    <property type="match status" value="1"/>
</dbReference>
<feature type="region of interest" description="Disordered" evidence="1">
    <location>
        <begin position="265"/>
        <end position="305"/>
    </location>
</feature>
<evidence type="ECO:0000256" key="1">
    <source>
        <dbReference type="SAM" id="MobiDB-lite"/>
    </source>
</evidence>
<dbReference type="OMA" id="PKMANTI"/>
<dbReference type="AlphaFoldDB" id="M1AXC4"/>
<dbReference type="EnsemblPlants" id="PGSC0003DMT400032386">
    <property type="protein sequence ID" value="PGSC0003DMT400032386"/>
    <property type="gene ID" value="PGSC0003DMG400012438"/>
</dbReference>
<organism evidence="2 3">
    <name type="scientific">Solanum tuberosum</name>
    <name type="common">Potato</name>
    <dbReference type="NCBI Taxonomy" id="4113"/>
    <lineage>
        <taxon>Eukaryota</taxon>
        <taxon>Viridiplantae</taxon>
        <taxon>Streptophyta</taxon>
        <taxon>Embryophyta</taxon>
        <taxon>Tracheophyta</taxon>
        <taxon>Spermatophyta</taxon>
        <taxon>Magnoliopsida</taxon>
        <taxon>eudicotyledons</taxon>
        <taxon>Gunneridae</taxon>
        <taxon>Pentapetalae</taxon>
        <taxon>asterids</taxon>
        <taxon>lamiids</taxon>
        <taxon>Solanales</taxon>
        <taxon>Solanaceae</taxon>
        <taxon>Solanoideae</taxon>
        <taxon>Solaneae</taxon>
        <taxon>Solanum</taxon>
    </lineage>
</organism>
<evidence type="ECO:0000313" key="3">
    <source>
        <dbReference type="Proteomes" id="UP000011115"/>
    </source>
</evidence>
<feature type="region of interest" description="Disordered" evidence="1">
    <location>
        <begin position="78"/>
        <end position="98"/>
    </location>
</feature>
<dbReference type="Proteomes" id="UP000011115">
    <property type="component" value="Unassembled WGS sequence"/>
</dbReference>
<feature type="compositionally biased region" description="Polar residues" evidence="1">
    <location>
        <begin position="162"/>
        <end position="174"/>
    </location>
</feature>
<keyword evidence="3" id="KW-1185">Reference proteome</keyword>
<dbReference type="HOGENOM" id="CLU_055716_0_0_1"/>
<reference evidence="2" key="2">
    <citation type="submission" date="2015-06" db="UniProtKB">
        <authorList>
            <consortium name="EnsemblPlants"/>
        </authorList>
    </citation>
    <scope>IDENTIFICATION</scope>
    <source>
        <strain evidence="2">DM1-3 516 R44</strain>
    </source>
</reference>
<feature type="region of interest" description="Disordered" evidence="1">
    <location>
        <begin position="336"/>
        <end position="362"/>
    </location>
</feature>
<evidence type="ECO:0000313" key="2">
    <source>
        <dbReference type="EnsemblPlants" id="PGSC0003DMT400032386"/>
    </source>
</evidence>
<gene>
    <name evidence="2" type="primary">LOC102599815</name>
</gene>
<dbReference type="PaxDb" id="4113-PGSC0003DMT400032386"/>
<reference evidence="3" key="1">
    <citation type="journal article" date="2011" name="Nature">
        <title>Genome sequence and analysis of the tuber crop potato.</title>
        <authorList>
            <consortium name="The Potato Genome Sequencing Consortium"/>
        </authorList>
    </citation>
    <scope>NUCLEOTIDE SEQUENCE [LARGE SCALE GENOMIC DNA]</scope>
    <source>
        <strain evidence="3">cv. DM1-3 516 R44</strain>
    </source>
</reference>
<dbReference type="Gramene" id="PGSC0003DMT400032386">
    <property type="protein sequence ID" value="PGSC0003DMT400032386"/>
    <property type="gene ID" value="PGSC0003DMG400012438"/>
</dbReference>
<sequence length="381" mass="43131">MSVPTSPKNDKMEPGMLLEESWFFGNLLDRKSRMLRCYSDPCSSSKKTQDFLSGKSMEETFSSLQKLPQGEKLNLVSRRSKPRLQRASSSSSEQRCNLRRAPSLPVFVDYKEEPHDEESDFSMGKLIRQASINEVKISPPKTNLQRAPSLQESEQIHDFSPQKHTSQVLLPKTSQTRAPSLQVLQESEQIHDEESDFSMGKLIRQASINKVKISPSKHTSQAQGNLQRAPSLPVFAKVEGIHDEENEFSMGKLIRQASLNNARVLPPKHTSKGLTRSPSISSITKHHLRRKQGQESKTRNSSNGLEVEDLQGFKNLDLNNEKKNSISKFANTSTPGLIEKNKKKPDGLSDLDKIRRQPYSPEDHMKEQIKYWARAVASNVR</sequence>
<feature type="compositionally biased region" description="Polar residues" evidence="1">
    <location>
        <begin position="86"/>
        <end position="95"/>
    </location>
</feature>
<feature type="compositionally biased region" description="Basic and acidic residues" evidence="1">
    <location>
        <begin position="344"/>
        <end position="362"/>
    </location>
</feature>
<protein>
    <submittedName>
        <fullName evidence="2">Uncharacterized protein</fullName>
    </submittedName>
</protein>
<dbReference type="PANTHER" id="PTHR33785:SF5">
    <property type="entry name" value="SERINE_ARGININE REPETITIVE MATRIX PROTEIN"/>
    <property type="match status" value="1"/>
</dbReference>
<accession>M1AXC4</accession>
<name>M1AXC4_SOLTU</name>
<dbReference type="FunCoup" id="M1AXC4">
    <property type="interactions" value="108"/>
</dbReference>
<feature type="region of interest" description="Disordered" evidence="1">
    <location>
        <begin position="154"/>
        <end position="174"/>
    </location>
</feature>
<feature type="compositionally biased region" description="Polar residues" evidence="1">
    <location>
        <begin position="272"/>
        <end position="283"/>
    </location>
</feature>